<gene>
    <name evidence="1" type="ORF">NX720_26605</name>
</gene>
<name>A0ABY6GUR2_9GAMM</name>
<sequence length="45" mass="5087">MNTELRGITLEELEARATSMSDNEAAEQLQAARESLFQSIFERKA</sequence>
<dbReference type="EMBL" id="CP103300">
    <property type="protein sequence ID" value="UYM16322.1"/>
    <property type="molecule type" value="Genomic_DNA"/>
</dbReference>
<evidence type="ECO:0008006" key="3">
    <source>
        <dbReference type="Google" id="ProtNLM"/>
    </source>
</evidence>
<evidence type="ECO:0000313" key="1">
    <source>
        <dbReference type="EMBL" id="UYM16322.1"/>
    </source>
</evidence>
<organism evidence="1 2">
    <name type="scientific">Endozoicomonas euniceicola</name>
    <dbReference type="NCBI Taxonomy" id="1234143"/>
    <lineage>
        <taxon>Bacteria</taxon>
        <taxon>Pseudomonadati</taxon>
        <taxon>Pseudomonadota</taxon>
        <taxon>Gammaproteobacteria</taxon>
        <taxon>Oceanospirillales</taxon>
        <taxon>Endozoicomonadaceae</taxon>
        <taxon>Endozoicomonas</taxon>
    </lineage>
</organism>
<reference evidence="1" key="1">
    <citation type="submission" date="2022-10" db="EMBL/GenBank/DDBJ databases">
        <title>Completed Genome Sequence of two octocoral isolated bacterium, Endozoicomonas euniceicola EF212T and Endozoicomonas gorgoniicola PS125T.</title>
        <authorList>
            <person name="Chiou Y.-J."/>
            <person name="Chen Y.-H."/>
        </authorList>
    </citation>
    <scope>NUCLEOTIDE SEQUENCE</scope>
    <source>
        <strain evidence="1">EF212</strain>
    </source>
</reference>
<accession>A0ABY6GUR2</accession>
<proteinExistence type="predicted"/>
<keyword evidence="2" id="KW-1185">Reference proteome</keyword>
<protein>
    <recommendedName>
        <fullName evidence="3">50S ribosomal protein L29</fullName>
    </recommendedName>
</protein>
<evidence type="ECO:0000313" key="2">
    <source>
        <dbReference type="Proteomes" id="UP001163255"/>
    </source>
</evidence>
<dbReference type="RefSeq" id="WP_262598621.1">
    <property type="nucleotide sequence ID" value="NZ_CP103300.1"/>
</dbReference>
<dbReference type="Proteomes" id="UP001163255">
    <property type="component" value="Chromosome"/>
</dbReference>